<dbReference type="PANTHER" id="PTHR43610">
    <property type="entry name" value="BLL6696 PROTEIN"/>
    <property type="match status" value="1"/>
</dbReference>
<dbReference type="Proteomes" id="UP000561726">
    <property type="component" value="Unassembled WGS sequence"/>
</dbReference>
<protein>
    <submittedName>
        <fullName evidence="2 3">Acetyltransferase</fullName>
    </submittedName>
</protein>
<proteinExistence type="predicted"/>
<dbReference type="Pfam" id="PF13302">
    <property type="entry name" value="Acetyltransf_3"/>
    <property type="match status" value="1"/>
</dbReference>
<dbReference type="AlphaFoldDB" id="A0A099JCF9"/>
<keyword evidence="2" id="KW-0808">Transferase</keyword>
<reference evidence="3 5" key="2">
    <citation type="submission" date="2020-08" db="EMBL/GenBank/DDBJ databases">
        <title>Sequencing the genomes of 1000 actinobacteria strains.</title>
        <authorList>
            <person name="Klenk H.-P."/>
        </authorList>
    </citation>
    <scope>NUCLEOTIDE SEQUENCE [LARGE SCALE GENOMIC DNA]</scope>
    <source>
        <strain evidence="3 5">DSM 21065</strain>
    </source>
</reference>
<feature type="domain" description="N-acetyltransferase" evidence="1">
    <location>
        <begin position="18"/>
        <end position="157"/>
    </location>
</feature>
<dbReference type="STRING" id="1001240.GY21_09965"/>
<organism evidence="2 4">
    <name type="scientific">Cryobacterium roopkundense</name>
    <dbReference type="NCBI Taxonomy" id="1001240"/>
    <lineage>
        <taxon>Bacteria</taxon>
        <taxon>Bacillati</taxon>
        <taxon>Actinomycetota</taxon>
        <taxon>Actinomycetes</taxon>
        <taxon>Micrococcales</taxon>
        <taxon>Microbacteriaceae</taxon>
        <taxon>Cryobacterium</taxon>
    </lineage>
</organism>
<dbReference type="Proteomes" id="UP000029864">
    <property type="component" value="Unassembled WGS sequence"/>
</dbReference>
<accession>A0A099JCF9</accession>
<dbReference type="Gene3D" id="3.40.630.30">
    <property type="match status" value="1"/>
</dbReference>
<dbReference type="InterPro" id="IPR000182">
    <property type="entry name" value="GNAT_dom"/>
</dbReference>
<dbReference type="eggNOG" id="COG1670">
    <property type="taxonomic scope" value="Bacteria"/>
</dbReference>
<dbReference type="InterPro" id="IPR016181">
    <property type="entry name" value="Acyl_CoA_acyltransferase"/>
</dbReference>
<dbReference type="EMBL" id="JPXF01000036">
    <property type="protein sequence ID" value="KGJ75158.1"/>
    <property type="molecule type" value="Genomic_DNA"/>
</dbReference>
<evidence type="ECO:0000313" key="4">
    <source>
        <dbReference type="Proteomes" id="UP000029864"/>
    </source>
</evidence>
<dbReference type="RefSeq" id="WP_035836570.1">
    <property type="nucleotide sequence ID" value="NZ_JACHBQ010000001.1"/>
</dbReference>
<comment type="caution">
    <text evidence="2">The sequence shown here is derived from an EMBL/GenBank/DDBJ whole genome shotgun (WGS) entry which is preliminary data.</text>
</comment>
<evidence type="ECO:0000259" key="1">
    <source>
        <dbReference type="Pfam" id="PF13302"/>
    </source>
</evidence>
<evidence type="ECO:0000313" key="5">
    <source>
        <dbReference type="Proteomes" id="UP000561726"/>
    </source>
</evidence>
<dbReference type="EMBL" id="JACHBQ010000001">
    <property type="protein sequence ID" value="MBB5642962.1"/>
    <property type="molecule type" value="Genomic_DNA"/>
</dbReference>
<evidence type="ECO:0000313" key="3">
    <source>
        <dbReference type="EMBL" id="MBB5642962.1"/>
    </source>
</evidence>
<sequence>MTAVRPPSATLRGRFVQLQPLGSAALPELHAAIAHRAVFESGYGGGLSALRTDVDGFVAWARDYFQWESLPYAVRLLGGLNDGDLVGTTTLGDLNLERESAQLGWTAYDPRVWGTAVNAETKLLLLDEAFRNGFGRIQIQADCLNVRSRAAIAGIGATFEGVLRRDRPRADGTWRDTAVYSILADEWKAVRVGLQARVDAYPRRSITYHSVPHTNNDVRR</sequence>
<name>A0A099JCF9_9MICO</name>
<reference evidence="2 4" key="1">
    <citation type="submission" date="2014-08" db="EMBL/GenBank/DDBJ databases">
        <authorList>
            <person name="Sisinthy S."/>
        </authorList>
    </citation>
    <scope>NUCLEOTIDE SEQUENCE [LARGE SCALE GENOMIC DNA]</scope>
    <source>
        <strain evidence="2 4">RuG17</strain>
    </source>
</reference>
<gene>
    <name evidence="3" type="ORF">BJ997_003510</name>
    <name evidence="2" type="ORF">GY21_09965</name>
</gene>
<dbReference type="GO" id="GO:0016747">
    <property type="term" value="F:acyltransferase activity, transferring groups other than amino-acyl groups"/>
    <property type="evidence" value="ECO:0007669"/>
    <property type="project" value="InterPro"/>
</dbReference>
<dbReference type="SUPFAM" id="SSF55729">
    <property type="entry name" value="Acyl-CoA N-acyltransferases (Nat)"/>
    <property type="match status" value="1"/>
</dbReference>
<keyword evidence="4" id="KW-1185">Reference proteome</keyword>
<dbReference type="PANTHER" id="PTHR43610:SF1">
    <property type="entry name" value="N-ACETYLTRANSFERASE DOMAIN-CONTAINING PROTEIN"/>
    <property type="match status" value="1"/>
</dbReference>
<dbReference type="OrthoDB" id="9795199at2"/>
<evidence type="ECO:0000313" key="2">
    <source>
        <dbReference type="EMBL" id="KGJ75158.1"/>
    </source>
</evidence>